<evidence type="ECO:0000259" key="2">
    <source>
        <dbReference type="Pfam" id="PF00144"/>
    </source>
</evidence>
<dbReference type="Proteomes" id="UP000219559">
    <property type="component" value="Unassembled WGS sequence"/>
</dbReference>
<dbReference type="PANTHER" id="PTHR43283">
    <property type="entry name" value="BETA-LACTAMASE-RELATED"/>
    <property type="match status" value="1"/>
</dbReference>
<gene>
    <name evidence="3" type="ORF">B7P33_16185</name>
</gene>
<dbReference type="InterPro" id="IPR001466">
    <property type="entry name" value="Beta-lactam-related"/>
</dbReference>
<keyword evidence="4" id="KW-1185">Reference proteome</keyword>
<reference evidence="3 4" key="1">
    <citation type="submission" date="2017-04" db="EMBL/GenBank/DDBJ databases">
        <title>A new member of the family Flavobacteriaceae isolated from ascidians.</title>
        <authorList>
            <person name="Chen L."/>
        </authorList>
    </citation>
    <scope>NUCLEOTIDE SEQUENCE [LARGE SCALE GENOMIC DNA]</scope>
    <source>
        <strain evidence="3 4">HQA918</strain>
    </source>
</reference>
<sequence length="368" mass="41004">MRQLIYLCLSFTCLIACNKSDDNPETSGPENETSLYFPPITGNSWETESPENLDWDTTQLDALYSFLETNGTRAFIVLKDGRIVFENYWGNQIIGSEPFSRESQWYWASAGKTLIAFMVGTAQEDNLLNIDNPTSDYLGTGWTSLPQADEVKITIKHQLTMTTGLDYEVANPDCIEPSCLQFKAAPDTQWYYHNAPYTLLGHVLAEVSEGSLNEYTQNTVGNTIGIYGNWRSSGDHDVYWSTAREAARFGLLLQAEGQWDDKTVLSDTDYMEALSQPSQSLNPSYGYLTWLNGQNTIRIPGFSIAFPGPLSPNAPSDLYAAMGKNGQFIDVVPSKGLVVVRMGMAPDDTLVPTDFHDDLWEKLSAIIK</sequence>
<dbReference type="RefSeq" id="WP_097441239.1">
    <property type="nucleotide sequence ID" value="NZ_KZ300477.1"/>
</dbReference>
<feature type="domain" description="Beta-lactamase-related" evidence="2">
    <location>
        <begin position="74"/>
        <end position="341"/>
    </location>
</feature>
<feature type="region of interest" description="Disordered" evidence="1">
    <location>
        <begin position="21"/>
        <end position="41"/>
    </location>
</feature>
<evidence type="ECO:0000313" key="3">
    <source>
        <dbReference type="EMBL" id="PCE63135.1"/>
    </source>
</evidence>
<evidence type="ECO:0000313" key="4">
    <source>
        <dbReference type="Proteomes" id="UP000219559"/>
    </source>
</evidence>
<proteinExistence type="predicted"/>
<dbReference type="PANTHER" id="PTHR43283:SF7">
    <property type="entry name" value="BETA-LACTAMASE-RELATED DOMAIN-CONTAINING PROTEIN"/>
    <property type="match status" value="1"/>
</dbReference>
<dbReference type="OrthoDB" id="1185352at2"/>
<protein>
    <recommendedName>
        <fullName evidence="2">Beta-lactamase-related domain-containing protein</fullName>
    </recommendedName>
</protein>
<dbReference type="AlphaFoldDB" id="A0A2A4G5W4"/>
<evidence type="ECO:0000256" key="1">
    <source>
        <dbReference type="SAM" id="MobiDB-lite"/>
    </source>
</evidence>
<dbReference type="EMBL" id="NBWU01000007">
    <property type="protein sequence ID" value="PCE63135.1"/>
    <property type="molecule type" value="Genomic_DNA"/>
</dbReference>
<organism evidence="3 4">
    <name type="scientific">Sediminicola luteus</name>
    <dbReference type="NCBI Taxonomy" id="319238"/>
    <lineage>
        <taxon>Bacteria</taxon>
        <taxon>Pseudomonadati</taxon>
        <taxon>Bacteroidota</taxon>
        <taxon>Flavobacteriia</taxon>
        <taxon>Flavobacteriales</taxon>
        <taxon>Flavobacteriaceae</taxon>
        <taxon>Sediminicola</taxon>
    </lineage>
</organism>
<feature type="compositionally biased region" description="Polar residues" evidence="1">
    <location>
        <begin position="25"/>
        <end position="34"/>
    </location>
</feature>
<dbReference type="Gene3D" id="3.40.710.10">
    <property type="entry name" value="DD-peptidase/beta-lactamase superfamily"/>
    <property type="match status" value="1"/>
</dbReference>
<dbReference type="SUPFAM" id="SSF56601">
    <property type="entry name" value="beta-lactamase/transpeptidase-like"/>
    <property type="match status" value="1"/>
</dbReference>
<dbReference type="Pfam" id="PF00144">
    <property type="entry name" value="Beta-lactamase"/>
    <property type="match status" value="1"/>
</dbReference>
<comment type="caution">
    <text evidence="3">The sequence shown here is derived from an EMBL/GenBank/DDBJ whole genome shotgun (WGS) entry which is preliminary data.</text>
</comment>
<dbReference type="InterPro" id="IPR012338">
    <property type="entry name" value="Beta-lactam/transpept-like"/>
</dbReference>
<accession>A0A2A4G5W4</accession>
<dbReference type="InterPro" id="IPR050789">
    <property type="entry name" value="Diverse_Enzym_Activities"/>
</dbReference>
<name>A0A2A4G5W4_9FLAO</name>